<dbReference type="VEuPathDB" id="MicrosporidiaDB:DI09_257p20"/>
<dbReference type="InterPro" id="IPR015947">
    <property type="entry name" value="PUA-like_sf"/>
</dbReference>
<dbReference type="GO" id="GO:0005730">
    <property type="term" value="C:nucleolus"/>
    <property type="evidence" value="ECO:0007669"/>
    <property type="project" value="UniProtKB-SubCell"/>
</dbReference>
<dbReference type="SUPFAM" id="SSF88697">
    <property type="entry name" value="PUA domain-like"/>
    <property type="match status" value="1"/>
</dbReference>
<proteinExistence type="inferred from homology"/>
<dbReference type="RefSeq" id="XP_013238307.1">
    <property type="nucleotide sequence ID" value="XM_013382853.1"/>
</dbReference>
<evidence type="ECO:0000256" key="1">
    <source>
        <dbReference type="ARBA" id="ARBA00004604"/>
    </source>
</evidence>
<dbReference type="Gene3D" id="3.10.450.220">
    <property type="match status" value="1"/>
</dbReference>
<dbReference type="OrthoDB" id="27490at2759"/>
<dbReference type="InterPro" id="IPR016686">
    <property type="entry name" value="Ribosomal_synth_fac_NIP7"/>
</dbReference>
<evidence type="ECO:0000256" key="7">
    <source>
        <dbReference type="PIRNR" id="PIRNR017190"/>
    </source>
</evidence>
<dbReference type="GO" id="GO:0042255">
    <property type="term" value="P:ribosome assembly"/>
    <property type="evidence" value="ECO:0007669"/>
    <property type="project" value="InterPro"/>
</dbReference>
<keyword evidence="4 7" id="KW-0694">RNA-binding</keyword>
<comment type="subcellular location">
    <subcellularLocation>
        <location evidence="1">Nucleus</location>
        <location evidence="1">Nucleolus</location>
    </subcellularLocation>
</comment>
<evidence type="ECO:0000256" key="2">
    <source>
        <dbReference type="ARBA" id="ARBA00009895"/>
    </source>
</evidence>
<dbReference type="SUPFAM" id="SSF88802">
    <property type="entry name" value="Pre-PUA domain"/>
    <property type="match status" value="1"/>
</dbReference>
<evidence type="ECO:0000313" key="10">
    <source>
        <dbReference type="Proteomes" id="UP000029725"/>
    </source>
</evidence>
<keyword evidence="5 7" id="KW-0539">Nucleus</keyword>
<dbReference type="Pfam" id="PF17833">
    <property type="entry name" value="pre-PUA_NIP7"/>
    <property type="match status" value="1"/>
</dbReference>
<dbReference type="CDD" id="cd21146">
    <property type="entry name" value="Nip7_N_euk"/>
    <property type="match status" value="1"/>
</dbReference>
<dbReference type="AlphaFoldDB" id="A0A098VW00"/>
<dbReference type="HOGENOM" id="CLU_097217_0_0_1"/>
<dbReference type="FunFam" id="2.30.130.10:FF:000002">
    <property type="entry name" value="60S ribosome subunit biogenesis protein NIP7 homolog"/>
    <property type="match status" value="1"/>
</dbReference>
<evidence type="ECO:0000313" key="9">
    <source>
        <dbReference type="EMBL" id="KGG51871.1"/>
    </source>
</evidence>
<feature type="domain" description="PUA" evidence="8">
    <location>
        <begin position="95"/>
        <end position="170"/>
    </location>
</feature>
<comment type="subunit">
    <text evidence="7">Interacts with pre-ribosome complex.</text>
</comment>
<evidence type="ECO:0000256" key="6">
    <source>
        <dbReference type="ARBA" id="ARBA00054591"/>
    </source>
</evidence>
<dbReference type="FunFam" id="3.10.450.220:FF:000001">
    <property type="entry name" value="60S ribosome subunit biogenesis protein NIP7 homolog"/>
    <property type="match status" value="1"/>
</dbReference>
<dbReference type="InterPro" id="IPR040598">
    <property type="entry name" value="NIP7_N"/>
</dbReference>
<accession>A0A098VW00</accession>
<dbReference type="InterPro" id="IPR055359">
    <property type="entry name" value="Nip7_N_euk"/>
</dbReference>
<evidence type="ECO:0000256" key="3">
    <source>
        <dbReference type="ARBA" id="ARBA00022517"/>
    </source>
</evidence>
<dbReference type="PROSITE" id="PS50890">
    <property type="entry name" value="PUA"/>
    <property type="match status" value="1"/>
</dbReference>
<dbReference type="EMBL" id="JMKJ01000174">
    <property type="protein sequence ID" value="KGG51871.1"/>
    <property type="molecule type" value="Genomic_DNA"/>
</dbReference>
<keyword evidence="3 7" id="KW-0690">Ribosome biogenesis</keyword>
<keyword evidence="10" id="KW-1185">Reference proteome</keyword>
<dbReference type="Pfam" id="PF03657">
    <property type="entry name" value="UPF0113"/>
    <property type="match status" value="1"/>
</dbReference>
<dbReference type="SMART" id="SM00359">
    <property type="entry name" value="PUA"/>
    <property type="match status" value="1"/>
</dbReference>
<evidence type="ECO:0000256" key="4">
    <source>
        <dbReference type="ARBA" id="ARBA00022884"/>
    </source>
</evidence>
<dbReference type="InterPro" id="IPR002478">
    <property type="entry name" value="PUA"/>
</dbReference>
<name>A0A098VW00_9MICR</name>
<dbReference type="Proteomes" id="UP000029725">
    <property type="component" value="Unassembled WGS sequence"/>
</dbReference>
<dbReference type="GeneID" id="25259244"/>
<dbReference type="InterPro" id="IPR036974">
    <property type="entry name" value="PUA_sf"/>
</dbReference>
<gene>
    <name evidence="9" type="ORF">DI09_257p20</name>
</gene>
<organism evidence="9 10">
    <name type="scientific">Mitosporidium daphniae</name>
    <dbReference type="NCBI Taxonomy" id="1485682"/>
    <lineage>
        <taxon>Eukaryota</taxon>
        <taxon>Fungi</taxon>
        <taxon>Fungi incertae sedis</taxon>
        <taxon>Microsporidia</taxon>
        <taxon>Mitosporidium</taxon>
    </lineage>
</organism>
<comment type="similarity">
    <text evidence="2 7">Belongs to the NIP7 family.</text>
</comment>
<dbReference type="PIRSF" id="PIRSF017190">
    <property type="entry name" value="Rbsml_synth_fac_NIP7"/>
    <property type="match status" value="1"/>
</dbReference>
<dbReference type="Gene3D" id="2.30.130.10">
    <property type="entry name" value="PUA domain"/>
    <property type="match status" value="1"/>
</dbReference>
<evidence type="ECO:0000256" key="5">
    <source>
        <dbReference type="ARBA" id="ARBA00023242"/>
    </source>
</evidence>
<dbReference type="CDD" id="cd21151">
    <property type="entry name" value="PUA_Nip7-like"/>
    <property type="match status" value="1"/>
</dbReference>
<dbReference type="InterPro" id="IPR005155">
    <property type="entry name" value="UPF0113_PUA"/>
</dbReference>
<comment type="function">
    <text evidence="6 7">Required for proper 27S pre-rRNA processing and 60S ribosome subunit assembly.</text>
</comment>
<evidence type="ECO:0000259" key="8">
    <source>
        <dbReference type="SMART" id="SM00359"/>
    </source>
</evidence>
<protein>
    <recommendedName>
        <fullName evidence="7">60S ribosome subunit biogenesis protein NIP7</fullName>
    </recommendedName>
</protein>
<sequence length="180" mass="20248">MRPLTTAETEVLFAKLAKYIGRNISQLTDKPADPHLFRVHRERVYYVREEIAKKAEHIPRDNLLALGSCLGKFTKTGKFKMHITALDYIAPYAKFKVWLKSTGETTFLYGGHVIKAHLAKMTEDTPEHQGIIVYSSNDIPLGFAVTSRSSIDCLKLDPTGICCFNQADVGEYLRNEASLV</sequence>
<reference evidence="9 10" key="1">
    <citation type="submission" date="2014-04" db="EMBL/GenBank/DDBJ databases">
        <title>A new species of microsporidia sheds light on the evolution of extreme parasitism.</title>
        <authorList>
            <person name="Haag K.L."/>
            <person name="James T.Y."/>
            <person name="Larsson R."/>
            <person name="Schaer T.M."/>
            <person name="Refardt D."/>
            <person name="Pombert J.-F."/>
            <person name="Ebert D."/>
        </authorList>
    </citation>
    <scope>NUCLEOTIDE SEQUENCE [LARGE SCALE GENOMIC DNA]</scope>
    <source>
        <strain evidence="9 10">UGP3</strain>
        <tissue evidence="9">Spores</tissue>
    </source>
</reference>
<comment type="caution">
    <text evidence="9">The sequence shown here is derived from an EMBL/GenBank/DDBJ whole genome shotgun (WGS) entry which is preliminary data.</text>
</comment>
<dbReference type="GO" id="GO:0003723">
    <property type="term" value="F:RNA binding"/>
    <property type="evidence" value="ECO:0007669"/>
    <property type="project" value="UniProtKB-KW"/>
</dbReference>